<evidence type="ECO:0000256" key="4">
    <source>
        <dbReference type="ARBA" id="ARBA00023273"/>
    </source>
</evidence>
<keyword evidence="9" id="KW-1185">Reference proteome</keyword>
<comment type="subcellular location">
    <subcellularLocation>
        <location evidence="6">Cell projection</location>
        <location evidence="6">Pseudopodium</location>
    </subcellularLocation>
    <subcellularLocation>
        <location evidence="1">Cytoplasm</location>
        <location evidence="1">Cytoskeleton</location>
    </subcellularLocation>
</comment>
<dbReference type="PANTHER" id="PTHR22920:SF7">
    <property type="entry name" value="MSP DOMAIN-CONTAINING PROTEIN-RELATED"/>
    <property type="match status" value="1"/>
</dbReference>
<evidence type="ECO:0000313" key="9">
    <source>
        <dbReference type="Proteomes" id="UP000492821"/>
    </source>
</evidence>
<evidence type="ECO:0000256" key="3">
    <source>
        <dbReference type="ARBA" id="ARBA00023212"/>
    </source>
</evidence>
<dbReference type="InterPro" id="IPR008962">
    <property type="entry name" value="PapD-like_sf"/>
</dbReference>
<feature type="domain" description="MSP" evidence="8">
    <location>
        <begin position="75"/>
        <end position="191"/>
    </location>
</feature>
<dbReference type="WBParaSite" id="Pan_g14462.t1">
    <property type="protein sequence ID" value="Pan_g14462.t1"/>
    <property type="gene ID" value="Pan_g14462"/>
</dbReference>
<sequence>MTSPRGSLRRSFITSTEFSVERRSLVSSYGEAATRAILVERFETKFPTPKNARTSAPPSMTRESFMPLTFPLTGMIEIVPKSSLVFNAPYDDKQLGRLKIMNTSGRAIGFAIKATNTKRLTITPDHGILQPKDSITIAVGCEAFRVGKDVRPDLLIVEWVSVPDGPSPTFRRLWLRQGDGRRKNITVLYNH</sequence>
<proteinExistence type="predicted"/>
<evidence type="ECO:0000256" key="2">
    <source>
        <dbReference type="ARBA" id="ARBA00022490"/>
    </source>
</evidence>
<reference evidence="9" key="1">
    <citation type="journal article" date="2013" name="Genetics">
        <title>The draft genome and transcriptome of Panagrellus redivivus are shaped by the harsh demands of a free-living lifestyle.</title>
        <authorList>
            <person name="Srinivasan J."/>
            <person name="Dillman A.R."/>
            <person name="Macchietto M.G."/>
            <person name="Heikkinen L."/>
            <person name="Lakso M."/>
            <person name="Fracchia K.M."/>
            <person name="Antoshechkin I."/>
            <person name="Mortazavi A."/>
            <person name="Wong G."/>
            <person name="Sternberg P.W."/>
        </authorList>
    </citation>
    <scope>NUCLEOTIDE SEQUENCE [LARGE SCALE GENOMIC DNA]</scope>
    <source>
        <strain evidence="9">MT8872</strain>
    </source>
</reference>
<keyword evidence="2" id="KW-0963">Cytoplasm</keyword>
<dbReference type="PANTHER" id="PTHR22920">
    <property type="entry name" value="MAJOR SPERM PROTEIN"/>
    <property type="match status" value="1"/>
</dbReference>
<dbReference type="GO" id="GO:0005856">
    <property type="term" value="C:cytoskeleton"/>
    <property type="evidence" value="ECO:0007669"/>
    <property type="project" value="UniProtKB-SubCell"/>
</dbReference>
<reference evidence="10" key="2">
    <citation type="submission" date="2020-10" db="UniProtKB">
        <authorList>
            <consortium name="WormBaseParasite"/>
        </authorList>
    </citation>
    <scope>IDENTIFICATION</scope>
</reference>
<dbReference type="GO" id="GO:0031143">
    <property type="term" value="C:pseudopodium"/>
    <property type="evidence" value="ECO:0007669"/>
    <property type="project" value="UniProtKB-SubCell"/>
</dbReference>
<organism evidence="9 10">
    <name type="scientific">Panagrellus redivivus</name>
    <name type="common">Microworm</name>
    <dbReference type="NCBI Taxonomy" id="6233"/>
    <lineage>
        <taxon>Eukaryota</taxon>
        <taxon>Metazoa</taxon>
        <taxon>Ecdysozoa</taxon>
        <taxon>Nematoda</taxon>
        <taxon>Chromadorea</taxon>
        <taxon>Rhabditida</taxon>
        <taxon>Tylenchina</taxon>
        <taxon>Panagrolaimomorpha</taxon>
        <taxon>Panagrolaimoidea</taxon>
        <taxon>Panagrolaimidae</taxon>
        <taxon>Panagrellus</taxon>
    </lineage>
</organism>
<keyword evidence="3 7" id="KW-0206">Cytoskeleton</keyword>
<comment type="function">
    <text evidence="5 7">Central component in molecular interactions underlying sperm crawling. Forms an extensive filament system that extends from sperm villipoda, along the leading edge of the pseudopod.</text>
</comment>
<dbReference type="InterPro" id="IPR013783">
    <property type="entry name" value="Ig-like_fold"/>
</dbReference>
<dbReference type="PROSITE" id="PS50202">
    <property type="entry name" value="MSP"/>
    <property type="match status" value="1"/>
</dbReference>
<evidence type="ECO:0000256" key="7">
    <source>
        <dbReference type="RuleBase" id="RU003425"/>
    </source>
</evidence>
<dbReference type="Gene3D" id="2.60.40.10">
    <property type="entry name" value="Immunoglobulins"/>
    <property type="match status" value="1"/>
</dbReference>
<dbReference type="AlphaFoldDB" id="A0A7E4UYR4"/>
<dbReference type="Pfam" id="PF00635">
    <property type="entry name" value="Motile_Sperm"/>
    <property type="match status" value="1"/>
</dbReference>
<dbReference type="InterPro" id="IPR000535">
    <property type="entry name" value="MSP_dom"/>
</dbReference>
<dbReference type="SUPFAM" id="SSF49354">
    <property type="entry name" value="PapD-like"/>
    <property type="match status" value="1"/>
</dbReference>
<evidence type="ECO:0000256" key="6">
    <source>
        <dbReference type="ARBA" id="ARBA00037818"/>
    </source>
</evidence>
<keyword evidence="4" id="KW-0966">Cell projection</keyword>
<name>A0A7E4UYR4_PANRE</name>
<accession>A0A7E4UYR4</accession>
<evidence type="ECO:0000313" key="10">
    <source>
        <dbReference type="WBParaSite" id="Pan_g14462.t1"/>
    </source>
</evidence>
<protein>
    <recommendedName>
        <fullName evidence="7">Major sperm protein</fullName>
    </recommendedName>
</protein>
<evidence type="ECO:0000256" key="5">
    <source>
        <dbReference type="ARBA" id="ARBA00037744"/>
    </source>
</evidence>
<dbReference type="InterPro" id="IPR051155">
    <property type="entry name" value="Nematode_MSP"/>
</dbReference>
<evidence type="ECO:0000259" key="8">
    <source>
        <dbReference type="PROSITE" id="PS50202"/>
    </source>
</evidence>
<dbReference type="Proteomes" id="UP000492821">
    <property type="component" value="Unassembled WGS sequence"/>
</dbReference>
<evidence type="ECO:0000256" key="1">
    <source>
        <dbReference type="ARBA" id="ARBA00004245"/>
    </source>
</evidence>